<feature type="region of interest" description="Disordered" evidence="1">
    <location>
        <begin position="1"/>
        <end position="23"/>
    </location>
</feature>
<accession>A0A9D7EBG1</accession>
<organism evidence="2 3">
    <name type="scientific">Candidatus Methylophosphatis roskildensis</name>
    <dbReference type="NCBI Taxonomy" id="2899263"/>
    <lineage>
        <taxon>Bacteria</taxon>
        <taxon>Pseudomonadati</taxon>
        <taxon>Pseudomonadota</taxon>
        <taxon>Betaproteobacteria</taxon>
        <taxon>Nitrosomonadales</taxon>
        <taxon>Sterolibacteriaceae</taxon>
        <taxon>Candidatus Methylophosphatis</taxon>
    </lineage>
</organism>
<comment type="caution">
    <text evidence="2">The sequence shown here is derived from an EMBL/GenBank/DDBJ whole genome shotgun (WGS) entry which is preliminary data.</text>
</comment>
<sequence length="139" mass="15468">MKKAAARSVSVAERPKPQSTESLPYGLRELAPLSSPQVFCGILAMAGERVRLQAAEQTYVLDVHSPFVLDRRFNDQWVSVLGYASERTSAAEVHGESIVAMNIVSQQAIARRAYEIHESCRDGDAVDNWLRAQRELLEP</sequence>
<name>A0A9D7EBG1_9PROT</name>
<reference evidence="2" key="1">
    <citation type="submission" date="2020-10" db="EMBL/GenBank/DDBJ databases">
        <title>Connecting structure to function with the recovery of over 1000 high-quality activated sludge metagenome-assembled genomes encoding full-length rRNA genes using long-read sequencing.</title>
        <authorList>
            <person name="Singleton C.M."/>
            <person name="Petriglieri F."/>
            <person name="Kristensen J.M."/>
            <person name="Kirkegaard R.H."/>
            <person name="Michaelsen T.Y."/>
            <person name="Andersen M.H."/>
            <person name="Karst S.M."/>
            <person name="Dueholm M.S."/>
            <person name="Nielsen P.H."/>
            <person name="Albertsen M."/>
        </authorList>
    </citation>
    <scope>NUCLEOTIDE SEQUENCE</scope>
    <source>
        <strain evidence="2">Bjer_18-Q3-R1-45_BAT3C.347</strain>
    </source>
</reference>
<protein>
    <submittedName>
        <fullName evidence="2">Uncharacterized protein</fullName>
    </submittedName>
</protein>
<dbReference type="Proteomes" id="UP000807785">
    <property type="component" value="Unassembled WGS sequence"/>
</dbReference>
<dbReference type="AlphaFoldDB" id="A0A9D7EBG1"/>
<evidence type="ECO:0000313" key="3">
    <source>
        <dbReference type="Proteomes" id="UP000807785"/>
    </source>
</evidence>
<dbReference type="EMBL" id="JADJEV010000004">
    <property type="protein sequence ID" value="MBK6974537.1"/>
    <property type="molecule type" value="Genomic_DNA"/>
</dbReference>
<evidence type="ECO:0000256" key="1">
    <source>
        <dbReference type="SAM" id="MobiDB-lite"/>
    </source>
</evidence>
<gene>
    <name evidence="2" type="ORF">IPH26_16865</name>
</gene>
<proteinExistence type="predicted"/>
<evidence type="ECO:0000313" key="2">
    <source>
        <dbReference type="EMBL" id="MBK6974537.1"/>
    </source>
</evidence>